<dbReference type="SMART" id="SM00220">
    <property type="entry name" value="S_TKc"/>
    <property type="match status" value="1"/>
</dbReference>
<feature type="non-terminal residue" evidence="7">
    <location>
        <position position="1"/>
    </location>
</feature>
<accession>A0AAD9N907</accession>
<dbReference type="SUPFAM" id="SSF56112">
    <property type="entry name" value="Protein kinase-like (PK-like)"/>
    <property type="match status" value="1"/>
</dbReference>
<dbReference type="PROSITE" id="PS50011">
    <property type="entry name" value="PROTEIN_KINASE_DOM"/>
    <property type="match status" value="1"/>
</dbReference>
<proteinExistence type="predicted"/>
<evidence type="ECO:0000256" key="4">
    <source>
        <dbReference type="ARBA" id="ARBA00022777"/>
    </source>
</evidence>
<dbReference type="EC" id="2.7.11.1" evidence="1"/>
<evidence type="ECO:0000313" key="7">
    <source>
        <dbReference type="EMBL" id="KAK2159878.1"/>
    </source>
</evidence>
<protein>
    <recommendedName>
        <fullName evidence="1">non-specific serine/threonine protein kinase</fullName>
        <ecNumber evidence="1">2.7.11.1</ecNumber>
    </recommendedName>
</protein>
<dbReference type="PIRSF" id="PIRSF000654">
    <property type="entry name" value="Integrin-linked_kinase"/>
    <property type="match status" value="1"/>
</dbReference>
<keyword evidence="5" id="KW-0067">ATP-binding</keyword>
<comment type="caution">
    <text evidence="7">The sequence shown here is derived from an EMBL/GenBank/DDBJ whole genome shotgun (WGS) entry which is preliminary data.</text>
</comment>
<dbReference type="Pfam" id="PF00069">
    <property type="entry name" value="Pkinase"/>
    <property type="match status" value="1"/>
</dbReference>
<dbReference type="PANTHER" id="PTHR43671:SF13">
    <property type="entry name" value="SERINE_THREONINE-PROTEIN KINASE NEK2"/>
    <property type="match status" value="1"/>
</dbReference>
<dbReference type="Gene3D" id="1.10.510.10">
    <property type="entry name" value="Transferase(Phosphotransferase) domain 1"/>
    <property type="match status" value="1"/>
</dbReference>
<dbReference type="Gene3D" id="3.30.200.20">
    <property type="entry name" value="Phosphorylase Kinase, domain 1"/>
    <property type="match status" value="1"/>
</dbReference>
<dbReference type="GO" id="GO:0005524">
    <property type="term" value="F:ATP binding"/>
    <property type="evidence" value="ECO:0007669"/>
    <property type="project" value="UniProtKB-KW"/>
</dbReference>
<keyword evidence="8" id="KW-1185">Reference proteome</keyword>
<dbReference type="InterPro" id="IPR008271">
    <property type="entry name" value="Ser/Thr_kinase_AS"/>
</dbReference>
<keyword evidence="2" id="KW-0808">Transferase</keyword>
<sequence>ILAWKALRFNNLYDSGLEMIKKELSIISVFNHENIVKYYGYVVEFGERQSYVYLIMEYCSGGSLDDLITSTKEERGELSEKFVWRVSQQLIQALEHCHTTDHSGNVIIHRDLKPANILLTSCGDVKIADFGCSRLLDIQCKAKTLVGSITYMAPEVFSYEAYNELCDIWSLGCVLHELCALQPPFTGKARHEIERKIKTEPTPDIPDKYSRDLNRVIKAMLQREPLTRPSAEILNSEIQYILKKREDVSYKVV</sequence>
<dbReference type="InterPro" id="IPR011009">
    <property type="entry name" value="Kinase-like_dom_sf"/>
</dbReference>
<reference evidence="7" key="1">
    <citation type="journal article" date="2023" name="Mol. Biol. Evol.">
        <title>Third-Generation Sequencing Reveals the Adaptive Role of the Epigenome in Three Deep-Sea Polychaetes.</title>
        <authorList>
            <person name="Perez M."/>
            <person name="Aroh O."/>
            <person name="Sun Y."/>
            <person name="Lan Y."/>
            <person name="Juniper S.K."/>
            <person name="Young C.R."/>
            <person name="Angers B."/>
            <person name="Qian P.Y."/>
        </authorList>
    </citation>
    <scope>NUCLEOTIDE SEQUENCE</scope>
    <source>
        <strain evidence="7">P08H-3</strain>
    </source>
</reference>
<name>A0AAD9N907_9ANNE</name>
<dbReference type="PROSITE" id="PS00108">
    <property type="entry name" value="PROTEIN_KINASE_ST"/>
    <property type="match status" value="1"/>
</dbReference>
<keyword evidence="4" id="KW-0418">Kinase</keyword>
<dbReference type="InterPro" id="IPR050660">
    <property type="entry name" value="NEK_Ser/Thr_kinase"/>
</dbReference>
<dbReference type="PANTHER" id="PTHR43671">
    <property type="entry name" value="SERINE/THREONINE-PROTEIN KINASE NEK"/>
    <property type="match status" value="1"/>
</dbReference>
<gene>
    <name evidence="7" type="ORF">LSH36_144g03025</name>
</gene>
<evidence type="ECO:0000313" key="8">
    <source>
        <dbReference type="Proteomes" id="UP001208570"/>
    </source>
</evidence>
<evidence type="ECO:0000256" key="5">
    <source>
        <dbReference type="ARBA" id="ARBA00022840"/>
    </source>
</evidence>
<feature type="domain" description="Protein kinase" evidence="6">
    <location>
        <begin position="1"/>
        <end position="241"/>
    </location>
</feature>
<dbReference type="Proteomes" id="UP001208570">
    <property type="component" value="Unassembled WGS sequence"/>
</dbReference>
<dbReference type="InterPro" id="IPR000719">
    <property type="entry name" value="Prot_kinase_dom"/>
</dbReference>
<evidence type="ECO:0000259" key="6">
    <source>
        <dbReference type="PROSITE" id="PS50011"/>
    </source>
</evidence>
<dbReference type="AlphaFoldDB" id="A0AAD9N907"/>
<evidence type="ECO:0000256" key="3">
    <source>
        <dbReference type="ARBA" id="ARBA00022741"/>
    </source>
</evidence>
<organism evidence="7 8">
    <name type="scientific">Paralvinella palmiformis</name>
    <dbReference type="NCBI Taxonomy" id="53620"/>
    <lineage>
        <taxon>Eukaryota</taxon>
        <taxon>Metazoa</taxon>
        <taxon>Spiralia</taxon>
        <taxon>Lophotrochozoa</taxon>
        <taxon>Annelida</taxon>
        <taxon>Polychaeta</taxon>
        <taxon>Sedentaria</taxon>
        <taxon>Canalipalpata</taxon>
        <taxon>Terebellida</taxon>
        <taxon>Terebelliformia</taxon>
        <taxon>Alvinellidae</taxon>
        <taxon>Paralvinella</taxon>
    </lineage>
</organism>
<dbReference type="GO" id="GO:0004674">
    <property type="term" value="F:protein serine/threonine kinase activity"/>
    <property type="evidence" value="ECO:0007669"/>
    <property type="project" value="UniProtKB-EC"/>
</dbReference>
<evidence type="ECO:0000256" key="2">
    <source>
        <dbReference type="ARBA" id="ARBA00022679"/>
    </source>
</evidence>
<evidence type="ECO:0000256" key="1">
    <source>
        <dbReference type="ARBA" id="ARBA00012513"/>
    </source>
</evidence>
<keyword evidence="3" id="KW-0547">Nucleotide-binding</keyword>
<dbReference type="EMBL" id="JAODUP010000144">
    <property type="protein sequence ID" value="KAK2159878.1"/>
    <property type="molecule type" value="Genomic_DNA"/>
</dbReference>